<accession>A0A1B7TEZ5</accession>
<dbReference type="OrthoDB" id="5424147at2759"/>
<evidence type="ECO:0000256" key="1">
    <source>
        <dbReference type="SAM" id="MobiDB-lite"/>
    </source>
</evidence>
<keyword evidence="4" id="KW-1185">Reference proteome</keyword>
<comment type="caution">
    <text evidence="3">The sequence shown here is derived from an EMBL/GenBank/DDBJ whole genome shotgun (WGS) entry which is preliminary data.</text>
</comment>
<name>A0A1B7TEZ5_9ASCO</name>
<organism evidence="3 4">
    <name type="scientific">Hanseniaspora valbyensis NRRL Y-1626</name>
    <dbReference type="NCBI Taxonomy" id="766949"/>
    <lineage>
        <taxon>Eukaryota</taxon>
        <taxon>Fungi</taxon>
        <taxon>Dikarya</taxon>
        <taxon>Ascomycota</taxon>
        <taxon>Saccharomycotina</taxon>
        <taxon>Saccharomycetes</taxon>
        <taxon>Saccharomycodales</taxon>
        <taxon>Saccharomycodaceae</taxon>
        <taxon>Hanseniaspora</taxon>
    </lineage>
</organism>
<dbReference type="Proteomes" id="UP000092321">
    <property type="component" value="Unassembled WGS sequence"/>
</dbReference>
<keyword evidence="2" id="KW-1133">Transmembrane helix</keyword>
<reference evidence="4" key="1">
    <citation type="journal article" date="2016" name="Proc. Natl. Acad. Sci. U.S.A.">
        <title>Comparative genomics of biotechnologically important yeasts.</title>
        <authorList>
            <person name="Riley R."/>
            <person name="Haridas S."/>
            <person name="Wolfe K.H."/>
            <person name="Lopes M.R."/>
            <person name="Hittinger C.T."/>
            <person name="Goeker M."/>
            <person name="Salamov A.A."/>
            <person name="Wisecaver J.H."/>
            <person name="Long T.M."/>
            <person name="Calvey C.H."/>
            <person name="Aerts A.L."/>
            <person name="Barry K.W."/>
            <person name="Choi C."/>
            <person name="Clum A."/>
            <person name="Coughlan A.Y."/>
            <person name="Deshpande S."/>
            <person name="Douglass A.P."/>
            <person name="Hanson S.J."/>
            <person name="Klenk H.-P."/>
            <person name="LaButti K.M."/>
            <person name="Lapidus A."/>
            <person name="Lindquist E.A."/>
            <person name="Lipzen A.M."/>
            <person name="Meier-Kolthoff J.P."/>
            <person name="Ohm R.A."/>
            <person name="Otillar R.P."/>
            <person name="Pangilinan J.L."/>
            <person name="Peng Y."/>
            <person name="Rokas A."/>
            <person name="Rosa C.A."/>
            <person name="Scheuner C."/>
            <person name="Sibirny A.A."/>
            <person name="Slot J.C."/>
            <person name="Stielow J.B."/>
            <person name="Sun H."/>
            <person name="Kurtzman C.P."/>
            <person name="Blackwell M."/>
            <person name="Grigoriev I.V."/>
            <person name="Jeffries T.W."/>
        </authorList>
    </citation>
    <scope>NUCLEOTIDE SEQUENCE [LARGE SCALE GENOMIC DNA]</scope>
    <source>
        <strain evidence="4">NRRL Y-1626</strain>
    </source>
</reference>
<protein>
    <recommendedName>
        <fullName evidence="5">Transmembrane protein</fullName>
    </recommendedName>
</protein>
<keyword evidence="2" id="KW-0472">Membrane</keyword>
<feature type="region of interest" description="Disordered" evidence="1">
    <location>
        <begin position="426"/>
        <end position="456"/>
    </location>
</feature>
<feature type="compositionally biased region" description="Basic and acidic residues" evidence="1">
    <location>
        <begin position="426"/>
        <end position="439"/>
    </location>
</feature>
<dbReference type="EMBL" id="LXPE01000009">
    <property type="protein sequence ID" value="OBA27307.1"/>
    <property type="molecule type" value="Genomic_DNA"/>
</dbReference>
<dbReference type="AlphaFoldDB" id="A0A1B7TEZ5"/>
<evidence type="ECO:0000313" key="4">
    <source>
        <dbReference type="Proteomes" id="UP000092321"/>
    </source>
</evidence>
<evidence type="ECO:0000313" key="3">
    <source>
        <dbReference type="EMBL" id="OBA27307.1"/>
    </source>
</evidence>
<gene>
    <name evidence="3" type="ORF">HANVADRAFT_52340</name>
</gene>
<evidence type="ECO:0008006" key="5">
    <source>
        <dbReference type="Google" id="ProtNLM"/>
    </source>
</evidence>
<proteinExistence type="predicted"/>
<keyword evidence="2" id="KW-0812">Transmembrane</keyword>
<evidence type="ECO:0000256" key="2">
    <source>
        <dbReference type="SAM" id="Phobius"/>
    </source>
</evidence>
<sequence length="456" mass="53185">MKSNITFLQYRLLLQNSQLRPNLFLHKFCYRRIHISKGVRNLRITKNGEDIISPIKNIEDVALIPKTKSNNEKIQNTDDIIKSSLTSKEQEILKENKNNEINDLIGKERQQNQSFKQVMQLDDVSIDDLLINLQSRIESENIVDVDHIYTPFLEKINAIMDQLGKLKHNKLSTEEDKQMVDFIKNGNLLQDFNPSPFTDLNVKEIIDDLIEDNLFTNDQAKFLAYIIIDILNKNIYTGYKCKYVKEEELEKIALLLDDRIESFKLNKEKQVDHEKLELDLAFEQFIHSISLVKQSSPHLIENELKRESQIDLKNHQNDINDWFEDLNLQLKNTRYLITVHVLGGLQVKVDEYRWFTMRLTVTAMGLMVLLLTLIIWTNSALKKNNEEEVQASVVLKTLENEELEEDNIPSQLKKDDVDVNIPVESENMKEEVTFDELPHKPLGPQDLKESSVSEIN</sequence>
<feature type="transmembrane region" description="Helical" evidence="2">
    <location>
        <begin position="355"/>
        <end position="376"/>
    </location>
</feature>
<feature type="compositionally biased region" description="Basic and acidic residues" evidence="1">
    <location>
        <begin position="446"/>
        <end position="456"/>
    </location>
</feature>